<keyword evidence="6" id="KW-0597">Phosphoprotein</keyword>
<reference evidence="23" key="2">
    <citation type="submission" date="2014-09" db="EMBL/GenBank/DDBJ databases">
        <authorList>
            <person name="Aslett A.Martin."/>
        </authorList>
    </citation>
    <scope>NUCLEOTIDE SEQUENCE</scope>
    <source>
        <strain evidence="23">ED321 Heterogonic</strain>
    </source>
</reference>
<dbReference type="OMA" id="VNLVNHD"/>
<evidence type="ECO:0000313" key="25">
    <source>
        <dbReference type="WBParaSite" id="SRAE_0000005000.1"/>
    </source>
</evidence>
<proteinExistence type="inferred from homology"/>
<evidence type="ECO:0000256" key="17">
    <source>
        <dbReference type="ARBA" id="ARBA00048452"/>
    </source>
</evidence>
<dbReference type="PANTHER" id="PTHR11827:SF103">
    <property type="entry name" value="SODIUM CHLORIDE COTRANSPORTER 69, ISOFORM E"/>
    <property type="match status" value="1"/>
</dbReference>
<dbReference type="EMBL" id="LN609405">
    <property type="protein sequence ID" value="CEF60918.1"/>
    <property type="molecule type" value="Genomic_DNA"/>
</dbReference>
<keyword evidence="4" id="KW-1003">Cell membrane</keyword>
<evidence type="ECO:0000313" key="23">
    <source>
        <dbReference type="EMBL" id="CEF60918.1"/>
    </source>
</evidence>
<dbReference type="GO" id="GO:0055064">
    <property type="term" value="P:chloride ion homeostasis"/>
    <property type="evidence" value="ECO:0007669"/>
    <property type="project" value="TreeGrafter"/>
</dbReference>
<dbReference type="InterPro" id="IPR018491">
    <property type="entry name" value="SLC12_C"/>
</dbReference>
<evidence type="ECO:0000259" key="20">
    <source>
        <dbReference type="Pfam" id="PF00324"/>
    </source>
</evidence>
<dbReference type="PRINTS" id="PR01207">
    <property type="entry name" value="NAKCLTRNSPRT"/>
</dbReference>
<dbReference type="OrthoDB" id="2020542at2759"/>
<evidence type="ECO:0000256" key="16">
    <source>
        <dbReference type="ARBA" id="ARBA00023214"/>
    </source>
</evidence>
<evidence type="ECO:0000259" key="22">
    <source>
        <dbReference type="Pfam" id="PF08403"/>
    </source>
</evidence>
<dbReference type="InterPro" id="IPR013612">
    <property type="entry name" value="AA_permease_N"/>
</dbReference>
<keyword evidence="13 19" id="KW-0472">Membrane</keyword>
<feature type="transmembrane region" description="Helical" evidence="19">
    <location>
        <begin position="320"/>
        <end position="341"/>
    </location>
</feature>
<evidence type="ECO:0000256" key="5">
    <source>
        <dbReference type="ARBA" id="ARBA00022538"/>
    </source>
</evidence>
<dbReference type="CTD" id="36373285"/>
<evidence type="ECO:0000256" key="12">
    <source>
        <dbReference type="ARBA" id="ARBA00023065"/>
    </source>
</evidence>
<feature type="region of interest" description="Disordered" evidence="18">
    <location>
        <begin position="48"/>
        <end position="76"/>
    </location>
</feature>
<evidence type="ECO:0000256" key="15">
    <source>
        <dbReference type="ARBA" id="ARBA00023201"/>
    </source>
</evidence>
<feature type="transmembrane region" description="Helical" evidence="19">
    <location>
        <begin position="474"/>
        <end position="496"/>
    </location>
</feature>
<feature type="compositionally biased region" description="Polar residues" evidence="18">
    <location>
        <begin position="1005"/>
        <end position="1017"/>
    </location>
</feature>
<evidence type="ECO:0000313" key="24">
    <source>
        <dbReference type="Proteomes" id="UP000035682"/>
    </source>
</evidence>
<dbReference type="GO" id="GO:0055078">
    <property type="term" value="P:sodium ion homeostasis"/>
    <property type="evidence" value="ECO:0007669"/>
    <property type="project" value="TreeGrafter"/>
</dbReference>
<dbReference type="Pfam" id="PF03522">
    <property type="entry name" value="SLC12"/>
    <property type="match status" value="1"/>
</dbReference>
<keyword evidence="5" id="KW-0633">Potassium transport</keyword>
<keyword evidence="7 19" id="KW-0812">Transmembrane</keyword>
<keyword evidence="16" id="KW-0868">Chloride</keyword>
<evidence type="ECO:0000256" key="2">
    <source>
        <dbReference type="ARBA" id="ARBA00010593"/>
    </source>
</evidence>
<dbReference type="InterPro" id="IPR004842">
    <property type="entry name" value="SLC12A_fam"/>
</dbReference>
<evidence type="ECO:0000256" key="1">
    <source>
        <dbReference type="ARBA" id="ARBA00004651"/>
    </source>
</evidence>
<feature type="compositionally biased region" description="Basic and acidic residues" evidence="18">
    <location>
        <begin position="935"/>
        <end position="944"/>
    </location>
</feature>
<evidence type="ECO:0000256" key="11">
    <source>
        <dbReference type="ARBA" id="ARBA00023053"/>
    </source>
</evidence>
<keyword evidence="12" id="KW-0406">Ion transport</keyword>
<evidence type="ECO:0000256" key="7">
    <source>
        <dbReference type="ARBA" id="ARBA00022692"/>
    </source>
</evidence>
<keyword evidence="15" id="KW-0739">Sodium transport</keyword>
<keyword evidence="10 19" id="KW-1133">Transmembrane helix</keyword>
<evidence type="ECO:0000256" key="4">
    <source>
        <dbReference type="ARBA" id="ARBA00022475"/>
    </source>
</evidence>
<keyword evidence="14" id="KW-0325">Glycoprotein</keyword>
<feature type="domain" description="Amino acid permease N-terminal" evidence="22">
    <location>
        <begin position="167"/>
        <end position="199"/>
    </location>
</feature>
<keyword evidence="11" id="KW-0915">Sodium</keyword>
<evidence type="ECO:0000256" key="3">
    <source>
        <dbReference type="ARBA" id="ARBA00022448"/>
    </source>
</evidence>
<dbReference type="WormBase" id="SRAE_0000005000">
    <property type="protein sequence ID" value="SRP09122"/>
    <property type="gene ID" value="WBGene00255787"/>
</dbReference>
<feature type="transmembrane region" description="Helical" evidence="19">
    <location>
        <begin position="272"/>
        <end position="299"/>
    </location>
</feature>
<feature type="transmembrane region" description="Helical" evidence="19">
    <location>
        <begin position="551"/>
        <end position="575"/>
    </location>
</feature>
<dbReference type="GO" id="GO:0055075">
    <property type="term" value="P:potassium ion homeostasis"/>
    <property type="evidence" value="ECO:0007669"/>
    <property type="project" value="TreeGrafter"/>
</dbReference>
<evidence type="ECO:0000313" key="26">
    <source>
        <dbReference type="WormBase" id="SRAE_0000005000"/>
    </source>
</evidence>
<feature type="compositionally biased region" description="Acidic residues" evidence="18">
    <location>
        <begin position="960"/>
        <end position="975"/>
    </location>
</feature>
<dbReference type="GO" id="GO:0006884">
    <property type="term" value="P:cell volume homeostasis"/>
    <property type="evidence" value="ECO:0007669"/>
    <property type="project" value="TreeGrafter"/>
</dbReference>
<keyword evidence="8" id="KW-0769">Symport</keyword>
<comment type="catalytic activity">
    <reaction evidence="17">
        <text>K(+)(out) + 2 chloride(out) + Na(+)(out) = K(+)(in) + 2 chloride(in) + Na(+)(in)</text>
        <dbReference type="Rhea" id="RHEA:72395"/>
        <dbReference type="ChEBI" id="CHEBI:17996"/>
        <dbReference type="ChEBI" id="CHEBI:29101"/>
        <dbReference type="ChEBI" id="CHEBI:29103"/>
    </reaction>
    <physiologicalReaction direction="left-to-right" evidence="17">
        <dbReference type="Rhea" id="RHEA:72396"/>
    </physiologicalReaction>
</comment>
<dbReference type="PANTHER" id="PTHR11827">
    <property type="entry name" value="SOLUTE CARRIER FAMILY 12, CATION COTRANSPORTERS"/>
    <property type="match status" value="1"/>
</dbReference>
<comment type="subcellular location">
    <subcellularLocation>
        <location evidence="1">Cell membrane</location>
        <topology evidence="1">Multi-pass membrane protein</topology>
    </subcellularLocation>
</comment>
<dbReference type="Pfam" id="PF08403">
    <property type="entry name" value="AA_permease_N"/>
    <property type="match status" value="1"/>
</dbReference>
<organism evidence="23">
    <name type="scientific">Strongyloides ratti</name>
    <name type="common">Parasitic roundworm</name>
    <dbReference type="NCBI Taxonomy" id="34506"/>
    <lineage>
        <taxon>Eukaryota</taxon>
        <taxon>Metazoa</taxon>
        <taxon>Ecdysozoa</taxon>
        <taxon>Nematoda</taxon>
        <taxon>Chromadorea</taxon>
        <taxon>Rhabditida</taxon>
        <taxon>Tylenchina</taxon>
        <taxon>Panagrolaimomorpha</taxon>
        <taxon>Strongyloidoidea</taxon>
        <taxon>Strongyloididae</taxon>
        <taxon>Strongyloides</taxon>
    </lineage>
</organism>
<dbReference type="FunFam" id="1.20.1740.10:FF:000022">
    <property type="entry name" value="Bumetanide-sensitive na-k-cl cotransport protein"/>
    <property type="match status" value="1"/>
</dbReference>
<dbReference type="GO" id="GO:1990573">
    <property type="term" value="P:potassium ion import across plasma membrane"/>
    <property type="evidence" value="ECO:0007669"/>
    <property type="project" value="TreeGrafter"/>
</dbReference>
<evidence type="ECO:0000256" key="6">
    <source>
        <dbReference type="ARBA" id="ARBA00022553"/>
    </source>
</evidence>
<comment type="similarity">
    <text evidence="2">Belongs to the SLC12A transporter family.</text>
</comment>
<keyword evidence="9" id="KW-0630">Potassium</keyword>
<feature type="transmembrane region" description="Helical" evidence="19">
    <location>
        <begin position="444"/>
        <end position="462"/>
    </location>
</feature>
<dbReference type="InterPro" id="IPR004841">
    <property type="entry name" value="AA-permease/SLC12A_dom"/>
</dbReference>
<evidence type="ECO:0000256" key="9">
    <source>
        <dbReference type="ARBA" id="ARBA00022958"/>
    </source>
</evidence>
<dbReference type="InterPro" id="IPR002443">
    <property type="entry name" value="SLC12A1/SLC12A2"/>
</dbReference>
<dbReference type="NCBIfam" id="TIGR00930">
    <property type="entry name" value="2a30"/>
    <property type="match status" value="1"/>
</dbReference>
<protein>
    <submittedName>
        <fullName evidence="23 25">Solute carrier family 12 member 1</fullName>
    </submittedName>
</protein>
<feature type="transmembrane region" description="Helical" evidence="19">
    <location>
        <begin position="668"/>
        <end position="701"/>
    </location>
</feature>
<dbReference type="GO" id="GO:0005886">
    <property type="term" value="C:plasma membrane"/>
    <property type="evidence" value="ECO:0007669"/>
    <property type="project" value="UniProtKB-SubCell"/>
</dbReference>
<evidence type="ECO:0000256" key="13">
    <source>
        <dbReference type="ARBA" id="ARBA00023136"/>
    </source>
</evidence>
<keyword evidence="24" id="KW-1185">Reference proteome</keyword>
<keyword evidence="3" id="KW-0813">Transport</keyword>
<sequence length="1251" mass="139093">MSSNAMTKNLPSNDEEMKKNLVIPSIDNSMPSDQNEDHKINTRFHVTKSSQNLEEQGKQAEEADRNGDIDIGGKCLQSHYSSSGTFKSDENSNISRKTSLAGRFTVLGREPSIESSSNSNNDEDNLPQNQRTVKFNVAHSHDSNDGTINTVSSGGNNTINMKSLRNFKTIERPPIMDYYRNTLDPNKPQSTRPSMAQLLSGQQSIDEMNDLKGPRDPLLPDDRRVSNGSNKQQHIVNRKKFGWIEGVYFRCLLNIFGVMLYLRVSWVAGQAGIILGCCVVLLASVVTTITALSTCAICTNGDVKGGGAYFLISRSLGPEFGGSIGIIFSFANAVSAAMYIVGFAETVRDLSRDFGYAIIDGEMNDVRVIGLITCIVLICIVFIGTGFESKMQMGLLVILTLSIINYFVGVFIPPTEDKFMKGLTGLSYTTMMTNLMPSFRHENFFSVFSIYFPAATGIMAGANISGDLADPQRAIPLGTLAAIFSTTIIYLLTIVATGSTCLRDVDGTSLPIQETNATNAISYYVEQKCLQNETCEYGLMNNFQIMEMTSFWGPLITAGIFAATLSSALASLVSAPKVFQAVCKDRLFPYINIFGKGSGKDDEPRKAYLLGFIICMVMILIGELNAIAPIISNFFLASYALINYACFDNSIAESPGFRPSFKYYNKWVSLLGAVLCIMVMFIISWSTALVTFACFMALYLYLLYRKPDVNWGSSGQAHTYRNALKGMQKLNETAEHVKNYRPQILILCGSPTARPSLVDFANSICKGSSLMVCGNIILHSPNNFILSNLQLLNTRLSDWLKRRHIRAFVSCFVSKSFLDGAESLIQTSGLGKLRPDVLLMGFKSNWKNCDINNLSEINEYFKVIQCAFDSNMGVCILRNSGDGFDFSNEMRNLNMGDHDRLNLPTEVSMMNIEKVVDDANETEPLPETNIEMAINDDKKEKKVEEEEDSENTHSYLDINVSDEEEEDEEGEDEDERSQSTSESQRTTSQMSLTKDDVECGRNVTFDDSGNNTIGEKNSYHQMSINDKVGLLRRKRRFILGTKKSTRRPTAAQRELLSSINRFKTKVKQATIDVWWLFDDGGLTLFLPYLLTIPKSYLENATLRVFTVSASSSGIAQMQRGMAGLLNKFRIKVSDVHVISDITKKPQKEIIDEFNTLIEPFRCSLSDESKEGQISDAELAGQRDKTNRQLRVAELLRENSASSDLICITLPVPRRGMVSSCLYLAWLEMMTRGLPPTLLVRGNQSSVLTFYS</sequence>
<feature type="transmembrane region" description="Helical" evidence="19">
    <location>
        <begin position="368"/>
        <end position="387"/>
    </location>
</feature>
<dbReference type="RefSeq" id="XP_024500127.1">
    <property type="nucleotide sequence ID" value="XM_024645889.1"/>
</dbReference>
<feature type="region of interest" description="Disordered" evidence="18">
    <location>
        <begin position="919"/>
        <end position="1017"/>
    </location>
</feature>
<dbReference type="Pfam" id="PF00324">
    <property type="entry name" value="AA_permease"/>
    <property type="match status" value="1"/>
</dbReference>
<reference evidence="25" key="3">
    <citation type="submission" date="2020-12" db="UniProtKB">
        <authorList>
            <consortium name="WormBaseParasite"/>
        </authorList>
    </citation>
    <scope>IDENTIFICATION</scope>
</reference>
<feature type="compositionally biased region" description="Low complexity" evidence="18">
    <location>
        <begin position="978"/>
        <end position="989"/>
    </location>
</feature>
<accession>A0A090MRP9</accession>
<feature type="region of interest" description="Disordered" evidence="18">
    <location>
        <begin position="207"/>
        <end position="231"/>
    </location>
</feature>
<feature type="domain" description="SLC12A transporter C-terminal" evidence="21">
    <location>
        <begin position="754"/>
        <end position="1251"/>
    </location>
</feature>
<feature type="transmembrane region" description="Helical" evidence="19">
    <location>
        <begin position="607"/>
        <end position="624"/>
    </location>
</feature>
<evidence type="ECO:0000259" key="21">
    <source>
        <dbReference type="Pfam" id="PF03522"/>
    </source>
</evidence>
<evidence type="ECO:0000256" key="8">
    <source>
        <dbReference type="ARBA" id="ARBA00022847"/>
    </source>
</evidence>
<feature type="transmembrane region" description="Helical" evidence="19">
    <location>
        <begin position="247"/>
        <end position="266"/>
    </location>
</feature>
<dbReference type="Proteomes" id="UP000035682">
    <property type="component" value="Unplaced"/>
</dbReference>
<evidence type="ECO:0000256" key="10">
    <source>
        <dbReference type="ARBA" id="ARBA00022989"/>
    </source>
</evidence>
<dbReference type="AlphaFoldDB" id="A0A090MRP9"/>
<name>A0A090MRP9_STRRB</name>
<dbReference type="Gene3D" id="1.20.1740.10">
    <property type="entry name" value="Amino acid/polyamine transporter I"/>
    <property type="match status" value="1"/>
</dbReference>
<reference evidence="24" key="1">
    <citation type="submission" date="2014-09" db="EMBL/GenBank/DDBJ databases">
        <authorList>
            <person name="Martin A.A."/>
        </authorList>
    </citation>
    <scope>NUCLEOTIDE SEQUENCE</scope>
    <source>
        <strain evidence="24">ED321</strain>
    </source>
</reference>
<evidence type="ECO:0000256" key="18">
    <source>
        <dbReference type="SAM" id="MobiDB-lite"/>
    </source>
</evidence>
<gene>
    <name evidence="23 25 26" type="ORF">SRAE_0000005000</name>
</gene>
<evidence type="ECO:0000256" key="19">
    <source>
        <dbReference type="SAM" id="Phobius"/>
    </source>
</evidence>
<feature type="compositionally biased region" description="Basic and acidic residues" evidence="18">
    <location>
        <begin position="55"/>
        <end position="68"/>
    </location>
</feature>
<dbReference type="WBParaSite" id="SRAE_0000005000.1">
    <property type="protein sequence ID" value="SRAE_0000005000.1"/>
    <property type="gene ID" value="WBGene00255787"/>
</dbReference>
<feature type="domain" description="Amino acid permease/ SLC12A" evidence="20">
    <location>
        <begin position="246"/>
        <end position="745"/>
    </location>
</feature>
<dbReference type="GeneID" id="36373285"/>
<dbReference type="GO" id="GO:0008511">
    <property type="term" value="F:sodium:potassium:chloride symporter activity"/>
    <property type="evidence" value="ECO:0007669"/>
    <property type="project" value="TreeGrafter"/>
</dbReference>
<feature type="compositionally biased region" description="Basic and acidic residues" evidence="18">
    <location>
        <begin position="209"/>
        <end position="225"/>
    </location>
</feature>
<feature type="transmembrane region" description="Helical" evidence="19">
    <location>
        <begin position="394"/>
        <end position="412"/>
    </location>
</feature>
<evidence type="ECO:0000256" key="14">
    <source>
        <dbReference type="ARBA" id="ARBA00023180"/>
    </source>
</evidence>